<gene>
    <name evidence="5" type="ORF">BBI17_006036</name>
    <name evidence="6" type="ORF">BBO99_00005968</name>
    <name evidence="3" type="ORF">JM16_005783</name>
    <name evidence="4" type="ORF">JM18_004824</name>
</gene>
<reference evidence="3" key="3">
    <citation type="submission" date="2020-06" db="EMBL/GenBank/DDBJ databases">
        <authorList>
            <person name="Studholme D.J."/>
        </authorList>
    </citation>
    <scope>NUCLEOTIDE SEQUENCE</scope>
    <source>
        <strain evidence="3">NZFS 2646</strain>
        <strain evidence="4">NZFS 3630</strain>
    </source>
</reference>
<keyword evidence="7" id="KW-1185">Reference proteome</keyword>
<dbReference type="InterPro" id="IPR002364">
    <property type="entry name" value="Quin_OxRdtase/zeta-crystal_CS"/>
</dbReference>
<evidence type="ECO:0000313" key="5">
    <source>
        <dbReference type="EMBL" id="RLN10378.1"/>
    </source>
</evidence>
<proteinExistence type="predicted"/>
<dbReference type="EMBL" id="JPWU03000160">
    <property type="protein sequence ID" value="KAG2524254.1"/>
    <property type="molecule type" value="Genomic_DNA"/>
</dbReference>
<dbReference type="GO" id="GO:0016491">
    <property type="term" value="F:oxidoreductase activity"/>
    <property type="evidence" value="ECO:0007669"/>
    <property type="project" value="UniProtKB-KW"/>
</dbReference>
<dbReference type="SUPFAM" id="SSF51735">
    <property type="entry name" value="NAD(P)-binding Rossmann-fold domains"/>
    <property type="match status" value="1"/>
</dbReference>
<dbReference type="Proteomes" id="UP000285883">
    <property type="component" value="Unassembled WGS sequence"/>
</dbReference>
<dbReference type="CDD" id="cd05289">
    <property type="entry name" value="MDR_like_2"/>
    <property type="match status" value="1"/>
</dbReference>
<dbReference type="InterPro" id="IPR036291">
    <property type="entry name" value="NAD(P)-bd_dom_sf"/>
</dbReference>
<accession>A0A3R7J6B5</accession>
<dbReference type="PANTHER" id="PTHR11695:SF294">
    <property type="entry name" value="RETICULON-4-INTERACTING PROTEIN 1, MITOCHONDRIAL"/>
    <property type="match status" value="1"/>
</dbReference>
<evidence type="ECO:0000313" key="6">
    <source>
        <dbReference type="EMBL" id="RLN78437.1"/>
    </source>
</evidence>
<reference evidence="3" key="1">
    <citation type="journal article" date="2015" name="Genom Data">
        <title>Genome sequences of six Phytophthora species associated with forests in New Zealand.</title>
        <authorList>
            <person name="Studholme D.J."/>
            <person name="McDougal R.L."/>
            <person name="Sambles C."/>
            <person name="Hansen E."/>
            <person name="Hardy G."/>
            <person name="Grant M."/>
            <person name="Ganley R.J."/>
            <person name="Williams N.M."/>
        </authorList>
    </citation>
    <scope>NUCLEOTIDE SEQUENCE</scope>
    <source>
        <strain evidence="3">NZFS 2646</strain>
        <strain evidence="4">NZFS 3630</strain>
    </source>
</reference>
<dbReference type="Pfam" id="PF13602">
    <property type="entry name" value="ADH_zinc_N_2"/>
    <property type="match status" value="1"/>
</dbReference>
<protein>
    <recommendedName>
        <fullName evidence="2">Enoyl reductase (ER) domain-containing protein</fullName>
    </recommendedName>
</protein>
<dbReference type="Proteomes" id="UP000285624">
    <property type="component" value="Unassembled WGS sequence"/>
</dbReference>
<evidence type="ECO:0000313" key="4">
    <source>
        <dbReference type="EMBL" id="KAG2524254.1"/>
    </source>
</evidence>
<dbReference type="EMBL" id="JPWV03000164">
    <property type="protein sequence ID" value="KAG2522543.1"/>
    <property type="molecule type" value="Genomic_DNA"/>
</dbReference>
<dbReference type="EMBL" id="MAYM02001853">
    <property type="protein sequence ID" value="RLN10378.1"/>
    <property type="molecule type" value="Genomic_DNA"/>
</dbReference>
<evidence type="ECO:0000256" key="1">
    <source>
        <dbReference type="ARBA" id="ARBA00023002"/>
    </source>
</evidence>
<dbReference type="EMBL" id="MBDN02000189">
    <property type="protein sequence ID" value="RLN78437.1"/>
    <property type="molecule type" value="Genomic_DNA"/>
</dbReference>
<dbReference type="InterPro" id="IPR011032">
    <property type="entry name" value="GroES-like_sf"/>
</dbReference>
<comment type="caution">
    <text evidence="5">The sequence shown here is derived from an EMBL/GenBank/DDBJ whole genome shotgun (WGS) entry which is preliminary data.</text>
</comment>
<dbReference type="Proteomes" id="UP000792063">
    <property type="component" value="Unassembled WGS sequence"/>
</dbReference>
<dbReference type="STRING" id="325452.A0A3R7J6B5"/>
<evidence type="ECO:0000313" key="7">
    <source>
        <dbReference type="Proteomes" id="UP000285624"/>
    </source>
</evidence>
<dbReference type="InterPro" id="IPR013154">
    <property type="entry name" value="ADH-like_N"/>
</dbReference>
<dbReference type="SMART" id="SM00829">
    <property type="entry name" value="PKS_ER"/>
    <property type="match status" value="1"/>
</dbReference>
<dbReference type="Pfam" id="PF08240">
    <property type="entry name" value="ADH_N"/>
    <property type="match status" value="1"/>
</dbReference>
<dbReference type="SUPFAM" id="SSF50129">
    <property type="entry name" value="GroES-like"/>
    <property type="match status" value="1"/>
</dbReference>
<dbReference type="AlphaFoldDB" id="A0A3R7J6B5"/>
<dbReference type="InterPro" id="IPR020843">
    <property type="entry name" value="ER"/>
</dbReference>
<dbReference type="Proteomes" id="UP000785171">
    <property type="component" value="Unassembled WGS sequence"/>
</dbReference>
<evidence type="ECO:0000259" key="2">
    <source>
        <dbReference type="SMART" id="SM00829"/>
    </source>
</evidence>
<dbReference type="GO" id="GO:0008270">
    <property type="term" value="F:zinc ion binding"/>
    <property type="evidence" value="ECO:0007669"/>
    <property type="project" value="InterPro"/>
</dbReference>
<dbReference type="InterPro" id="IPR050700">
    <property type="entry name" value="YIM1/Zinc_Alcohol_DH_Fams"/>
</dbReference>
<name>A0A3R7J6B5_9STRA</name>
<dbReference type="Gene3D" id="3.40.50.720">
    <property type="entry name" value="NAD(P)-binding Rossmann-like Domain"/>
    <property type="match status" value="1"/>
</dbReference>
<feature type="domain" description="Enoyl reductase (ER)" evidence="2">
    <location>
        <begin position="10"/>
        <end position="336"/>
    </location>
</feature>
<evidence type="ECO:0000313" key="3">
    <source>
        <dbReference type="EMBL" id="KAG2522543.1"/>
    </source>
</evidence>
<sequence>MRAWFYTKYGGPTVLQTGEQPEPVLGGPTDVVVKVHAVALNPIDYKRRQGVLKLLLQETWPHIIGYDFSGVVTKCGEEVDKFVVGDEVFGMLPHDNNGALADFIVVQANYISKKPSNLTHVEAAALPLVTLTALQCFRLGQLAENKKVLITGGAGGAGSMAIQIAKAVFKAETVATTASTKKLERMRLLGADEVVDYGHERFEHELAEYDFALDCTAEAKQCFECVTRGGAVVSIAETPTSKTFSTDGDLQGLSVSYFVGVILDCLSSSVSRRARRAQISYDFFFSVADGAIMEEIRQLAEQRAITPVIDKVFPFEKADTALEYLEAGHALGKVVVRLIDSTKAC</sequence>
<dbReference type="PROSITE" id="PS01162">
    <property type="entry name" value="QOR_ZETA_CRYSTAL"/>
    <property type="match status" value="1"/>
</dbReference>
<dbReference type="PANTHER" id="PTHR11695">
    <property type="entry name" value="ALCOHOL DEHYDROGENASE RELATED"/>
    <property type="match status" value="1"/>
</dbReference>
<dbReference type="Gene3D" id="3.90.180.10">
    <property type="entry name" value="Medium-chain alcohol dehydrogenases, catalytic domain"/>
    <property type="match status" value="1"/>
</dbReference>
<organism evidence="5 8">
    <name type="scientific">Phytophthora kernoviae</name>
    <dbReference type="NCBI Taxonomy" id="325452"/>
    <lineage>
        <taxon>Eukaryota</taxon>
        <taxon>Sar</taxon>
        <taxon>Stramenopiles</taxon>
        <taxon>Oomycota</taxon>
        <taxon>Peronosporomycetes</taxon>
        <taxon>Peronosporales</taxon>
        <taxon>Peronosporaceae</taxon>
        <taxon>Phytophthora</taxon>
    </lineage>
</organism>
<evidence type="ECO:0000313" key="8">
    <source>
        <dbReference type="Proteomes" id="UP000285883"/>
    </source>
</evidence>
<keyword evidence="1" id="KW-0560">Oxidoreductase</keyword>
<reference evidence="7 8" key="2">
    <citation type="submission" date="2018-07" db="EMBL/GenBank/DDBJ databases">
        <title>Genome sequencing of oomycete isolates from Chile give support for New Zealand origin for Phytophthora kernoviae and make available the first Nothophytophthora sp. genome.</title>
        <authorList>
            <person name="Studholme D.J."/>
            <person name="Sanfuentes E."/>
            <person name="Panda P."/>
            <person name="Hill R."/>
            <person name="Sambles C."/>
            <person name="Grant M."/>
            <person name="Williams N.M."/>
            <person name="Mcdougal R.L."/>
        </authorList>
    </citation>
    <scope>NUCLEOTIDE SEQUENCE [LARGE SCALE GENOMIC DNA]</scope>
    <source>
        <strain evidence="5">Chile2</strain>
        <strain evidence="6">Chile4</strain>
    </source>
</reference>